<protein>
    <submittedName>
        <fullName evidence="2">Uncharacterized protein</fullName>
    </submittedName>
</protein>
<reference evidence="2 3" key="1">
    <citation type="journal article" date="2014" name="BMC Genomics">
        <title>Comparison of environmental and isolate Sulfobacillus genomes reveals diverse carbon, sulfur, nitrogen, and hydrogen metabolisms.</title>
        <authorList>
            <person name="Justice N.B."/>
            <person name="Norman A."/>
            <person name="Brown C.T."/>
            <person name="Singh A."/>
            <person name="Thomas B.C."/>
            <person name="Banfield J.F."/>
        </authorList>
    </citation>
    <scope>NUCLEOTIDE SEQUENCE [LARGE SCALE GENOMIC DNA]</scope>
    <source>
        <strain evidence="2">AMDSBA4</strain>
    </source>
</reference>
<dbReference type="EMBL" id="PXYW01000001">
    <property type="protein sequence ID" value="PSR35564.1"/>
    <property type="molecule type" value="Genomic_DNA"/>
</dbReference>
<feature type="transmembrane region" description="Helical" evidence="1">
    <location>
        <begin position="6"/>
        <end position="27"/>
    </location>
</feature>
<keyword evidence="1" id="KW-0472">Membrane</keyword>
<comment type="caution">
    <text evidence="2">The sequence shown here is derived from an EMBL/GenBank/DDBJ whole genome shotgun (WGS) entry which is preliminary data.</text>
</comment>
<gene>
    <name evidence="2" type="ORF">C7B46_00835</name>
</gene>
<accession>A0A2T2XM34</accession>
<dbReference type="AlphaFoldDB" id="A0A2T2XM34"/>
<dbReference type="Proteomes" id="UP000242972">
    <property type="component" value="Unassembled WGS sequence"/>
</dbReference>
<evidence type="ECO:0000313" key="2">
    <source>
        <dbReference type="EMBL" id="PSR35564.1"/>
    </source>
</evidence>
<keyword evidence="1" id="KW-0812">Transmembrane</keyword>
<organism evidence="2 3">
    <name type="scientific">Sulfobacillus benefaciens</name>
    <dbReference type="NCBI Taxonomy" id="453960"/>
    <lineage>
        <taxon>Bacteria</taxon>
        <taxon>Bacillati</taxon>
        <taxon>Bacillota</taxon>
        <taxon>Clostridia</taxon>
        <taxon>Eubacteriales</taxon>
        <taxon>Clostridiales Family XVII. Incertae Sedis</taxon>
        <taxon>Sulfobacillus</taxon>
    </lineage>
</organism>
<evidence type="ECO:0000313" key="3">
    <source>
        <dbReference type="Proteomes" id="UP000242972"/>
    </source>
</evidence>
<name>A0A2T2XM34_9FIRM</name>
<sequence length="78" mass="8941">MGEEIALILGGNLAIGAVAVGSAALIVRGLIIQDQRIDNPPRIIPFPKGIRRWWRKRHDPESRFLSRRKAQRRPRHLK</sequence>
<keyword evidence="1" id="KW-1133">Transmembrane helix</keyword>
<proteinExistence type="predicted"/>
<evidence type="ECO:0000256" key="1">
    <source>
        <dbReference type="SAM" id="Phobius"/>
    </source>
</evidence>